<accession>A0A2C5X7B1</accession>
<dbReference type="Proteomes" id="UP000222788">
    <property type="component" value="Unassembled WGS sequence"/>
</dbReference>
<evidence type="ECO:0000313" key="3">
    <source>
        <dbReference type="Proteomes" id="UP000222788"/>
    </source>
</evidence>
<dbReference type="STRING" id="1035309.A0A2C5X7B1"/>
<evidence type="ECO:0000259" key="1">
    <source>
        <dbReference type="Pfam" id="PF03184"/>
    </source>
</evidence>
<dbReference type="AlphaFoldDB" id="A0A2C5X7B1"/>
<dbReference type="GO" id="GO:0003676">
    <property type="term" value="F:nucleic acid binding"/>
    <property type="evidence" value="ECO:0007669"/>
    <property type="project" value="InterPro"/>
</dbReference>
<gene>
    <name evidence="2" type="ORF">CFIMG_007285RA00001</name>
</gene>
<name>A0A2C5X7B1_9PEZI</name>
<dbReference type="OrthoDB" id="5014592at2759"/>
<comment type="caution">
    <text evidence="2">The sequence shown here is derived from an EMBL/GenBank/DDBJ whole genome shotgun (WGS) entry which is preliminary data.</text>
</comment>
<dbReference type="Pfam" id="PF03184">
    <property type="entry name" value="DDE_1"/>
    <property type="match status" value="1"/>
</dbReference>
<organism evidence="2 3">
    <name type="scientific">Ceratocystis fimbriata CBS 114723</name>
    <dbReference type="NCBI Taxonomy" id="1035309"/>
    <lineage>
        <taxon>Eukaryota</taxon>
        <taxon>Fungi</taxon>
        <taxon>Dikarya</taxon>
        <taxon>Ascomycota</taxon>
        <taxon>Pezizomycotina</taxon>
        <taxon>Sordariomycetes</taxon>
        <taxon>Hypocreomycetidae</taxon>
        <taxon>Microascales</taxon>
        <taxon>Ceratocystidaceae</taxon>
        <taxon>Ceratocystis</taxon>
    </lineage>
</organism>
<reference evidence="2 3" key="1">
    <citation type="journal article" date="2013" name="Fungal Biol.">
        <title>Analysis of microsatellite markers in the genome of the plant pathogen Ceratocystis fimbriata.</title>
        <authorList>
            <person name="Simpson M.C."/>
            <person name="Wilken P.M."/>
            <person name="Coetzee M.P."/>
            <person name="Wingfield M.J."/>
            <person name="Wingfield B.D."/>
        </authorList>
    </citation>
    <scope>NUCLEOTIDE SEQUENCE [LARGE SCALE GENOMIC DNA]</scope>
    <source>
        <strain evidence="2 3">CBS 114723</strain>
    </source>
</reference>
<protein>
    <recommendedName>
        <fullName evidence="1">DDE-1 domain-containing protein</fullName>
    </recommendedName>
</protein>
<dbReference type="EMBL" id="APWK03000011">
    <property type="protein sequence ID" value="PHH55428.1"/>
    <property type="molecule type" value="Genomic_DNA"/>
</dbReference>
<dbReference type="InterPro" id="IPR004875">
    <property type="entry name" value="DDE_SF_endonuclease_dom"/>
</dbReference>
<reference evidence="2 3" key="2">
    <citation type="journal article" date="2013" name="IMA Fungus">
        <title>IMA Genome-F 1: Ceratocystis fimbriata: Draft nuclear genome sequence for the plant pathogen, Ceratocystis fimbriata.</title>
        <authorList>
            <person name="Wilken P.M."/>
            <person name="Steenkamp E.T."/>
            <person name="Wingfield M.J."/>
            <person name="de Beer Z.W."/>
            <person name="Wingfield B.D."/>
        </authorList>
    </citation>
    <scope>NUCLEOTIDE SEQUENCE [LARGE SCALE GENOMIC DNA]</scope>
    <source>
        <strain evidence="2 3">CBS 114723</strain>
    </source>
</reference>
<sequence length="181" mass="21346">MSDTNPNVWANWIRVSSPAHLRRANALYYSNGRHKAVLRDIRTDAGQYHLANRYRESNRPGDWAIATTQNGWTDNKTGPEWLKYFDRHTTNRSISSYRLLILDGHESHHFIEFERYCDGNKIIWLWSTIIVILTWITDYHTVAYFHDHSVIMIAKLHPPKPPSQNFVIPKSGRDLRPAWRH</sequence>
<keyword evidence="3" id="KW-1185">Reference proteome</keyword>
<feature type="domain" description="DDE-1" evidence="1">
    <location>
        <begin position="47"/>
        <end position="123"/>
    </location>
</feature>
<evidence type="ECO:0000313" key="2">
    <source>
        <dbReference type="EMBL" id="PHH55428.1"/>
    </source>
</evidence>
<proteinExistence type="predicted"/>